<keyword evidence="1" id="KW-0732">Signal</keyword>
<organism evidence="2 3">
    <name type="scientific">Entotheonella factor</name>
    <dbReference type="NCBI Taxonomy" id="1429438"/>
    <lineage>
        <taxon>Bacteria</taxon>
        <taxon>Pseudomonadati</taxon>
        <taxon>Nitrospinota/Tectimicrobiota group</taxon>
        <taxon>Candidatus Tectimicrobiota</taxon>
        <taxon>Candidatus Entotheonellia</taxon>
        <taxon>Candidatus Entotheonellales</taxon>
        <taxon>Candidatus Entotheonellaceae</taxon>
        <taxon>Candidatus Entotheonella</taxon>
    </lineage>
</organism>
<dbReference type="Proteomes" id="UP000019141">
    <property type="component" value="Unassembled WGS sequence"/>
</dbReference>
<evidence type="ECO:0000313" key="2">
    <source>
        <dbReference type="EMBL" id="ETX00980.1"/>
    </source>
</evidence>
<dbReference type="AlphaFoldDB" id="W4LSZ0"/>
<feature type="signal peptide" evidence="1">
    <location>
        <begin position="1"/>
        <end position="24"/>
    </location>
</feature>
<name>W4LSZ0_ENTF1</name>
<keyword evidence="3" id="KW-1185">Reference proteome</keyword>
<dbReference type="HOGENOM" id="CLU_1281233_0_0_7"/>
<comment type="caution">
    <text evidence="2">The sequence shown here is derived from an EMBL/GenBank/DDBJ whole genome shotgun (WGS) entry which is preliminary data.</text>
</comment>
<dbReference type="EMBL" id="AZHW01000283">
    <property type="protein sequence ID" value="ETX00980.1"/>
    <property type="molecule type" value="Genomic_DNA"/>
</dbReference>
<evidence type="ECO:0000256" key="1">
    <source>
        <dbReference type="SAM" id="SignalP"/>
    </source>
</evidence>
<sequence>MFKRKMKVLMAIVAVLMLPLSVWAVNPPQGSVNVEDGVRILNGGYCKVIPGGRKVGLTWDSTTGRWSCEGLAGLADKASATVRIYLVLKSKRICTGSETGIEAICECSEGTMANRRCFVRGDYGVNCNLACSEIALRYDAYTKTIIGSGGDRFRNGRNCNEISARLGGKGGSRRGSDRLRERLGCTQDRQLQTVMFRPGPTTAHADDPDFRRICACRAR</sequence>
<reference evidence="2 3" key="1">
    <citation type="journal article" date="2014" name="Nature">
        <title>An environmental bacterial taxon with a large and distinct metabolic repertoire.</title>
        <authorList>
            <person name="Wilson M.C."/>
            <person name="Mori T."/>
            <person name="Ruckert C."/>
            <person name="Uria A.R."/>
            <person name="Helf M.J."/>
            <person name="Takada K."/>
            <person name="Gernert C."/>
            <person name="Steffens U.A."/>
            <person name="Heycke N."/>
            <person name="Schmitt S."/>
            <person name="Rinke C."/>
            <person name="Helfrich E.J."/>
            <person name="Brachmann A.O."/>
            <person name="Gurgui C."/>
            <person name="Wakimoto T."/>
            <person name="Kracht M."/>
            <person name="Crusemann M."/>
            <person name="Hentschel U."/>
            <person name="Abe I."/>
            <person name="Matsunaga S."/>
            <person name="Kalinowski J."/>
            <person name="Takeyama H."/>
            <person name="Piel J."/>
        </authorList>
    </citation>
    <scope>NUCLEOTIDE SEQUENCE [LARGE SCALE GENOMIC DNA]</scope>
    <source>
        <strain evidence="3">TSY1</strain>
    </source>
</reference>
<proteinExistence type="predicted"/>
<protein>
    <recommendedName>
        <fullName evidence="4">SRCR domain-containing protein</fullName>
    </recommendedName>
</protein>
<accession>W4LSZ0</accession>
<evidence type="ECO:0008006" key="4">
    <source>
        <dbReference type="Google" id="ProtNLM"/>
    </source>
</evidence>
<feature type="chain" id="PRO_5004846016" description="SRCR domain-containing protein" evidence="1">
    <location>
        <begin position="25"/>
        <end position="219"/>
    </location>
</feature>
<gene>
    <name evidence="2" type="ORF">ETSY1_09285</name>
</gene>
<evidence type="ECO:0000313" key="3">
    <source>
        <dbReference type="Proteomes" id="UP000019141"/>
    </source>
</evidence>